<proteinExistence type="predicted"/>
<dbReference type="Pfam" id="PF08268">
    <property type="entry name" value="FBA_3"/>
    <property type="match status" value="1"/>
</dbReference>
<evidence type="ECO:0000313" key="2">
    <source>
        <dbReference type="EMBL" id="KAK8953360.1"/>
    </source>
</evidence>
<dbReference type="InterPro" id="IPR001810">
    <property type="entry name" value="F-box_dom"/>
</dbReference>
<dbReference type="InterPro" id="IPR050796">
    <property type="entry name" value="SCF_F-box_component"/>
</dbReference>
<dbReference type="PANTHER" id="PTHR31672">
    <property type="entry name" value="BNACNNG10540D PROTEIN"/>
    <property type="match status" value="1"/>
</dbReference>
<dbReference type="Proteomes" id="UP001412067">
    <property type="component" value="Unassembled WGS sequence"/>
</dbReference>
<accession>A0ABR2LX93</accession>
<dbReference type="SMART" id="SM00256">
    <property type="entry name" value="FBOX"/>
    <property type="match status" value="1"/>
</dbReference>
<dbReference type="Gene3D" id="1.20.1280.50">
    <property type="match status" value="1"/>
</dbReference>
<gene>
    <name evidence="2" type="ORF">KSP40_PGU011202</name>
</gene>
<dbReference type="NCBIfam" id="TIGR01640">
    <property type="entry name" value="F_box_assoc_1"/>
    <property type="match status" value="1"/>
</dbReference>
<organism evidence="2 3">
    <name type="scientific">Platanthera guangdongensis</name>
    <dbReference type="NCBI Taxonomy" id="2320717"/>
    <lineage>
        <taxon>Eukaryota</taxon>
        <taxon>Viridiplantae</taxon>
        <taxon>Streptophyta</taxon>
        <taxon>Embryophyta</taxon>
        <taxon>Tracheophyta</taxon>
        <taxon>Spermatophyta</taxon>
        <taxon>Magnoliopsida</taxon>
        <taxon>Liliopsida</taxon>
        <taxon>Asparagales</taxon>
        <taxon>Orchidaceae</taxon>
        <taxon>Orchidoideae</taxon>
        <taxon>Orchideae</taxon>
        <taxon>Orchidinae</taxon>
        <taxon>Platanthera</taxon>
    </lineage>
</organism>
<evidence type="ECO:0000313" key="3">
    <source>
        <dbReference type="Proteomes" id="UP001412067"/>
    </source>
</evidence>
<dbReference type="Pfam" id="PF00646">
    <property type="entry name" value="F-box"/>
    <property type="match status" value="1"/>
</dbReference>
<name>A0ABR2LX93_9ASPA</name>
<feature type="domain" description="F-box" evidence="1">
    <location>
        <begin position="15"/>
        <end position="55"/>
    </location>
</feature>
<protein>
    <submittedName>
        <fullName evidence="2">F-box protein</fullName>
    </submittedName>
</protein>
<dbReference type="CDD" id="cd22157">
    <property type="entry name" value="F-box_AtFBW1-like"/>
    <property type="match status" value="1"/>
</dbReference>
<keyword evidence="3" id="KW-1185">Reference proteome</keyword>
<sequence>MAEKTPEVIKSDCLLPDDLIGDILLRLPAKSIIRFRSVSKSWLAITTDPSFLLAHTGRAPNSLLIHTTTNQSHESHLRSIKLCLLSPAATPSDARILFSSVLPERRRSTTDVVFACCDGLICLRDRIRETLEQEDDVPCYYVINPLTGAHTDVPKPRFSLGHLMGLYLHPPTGEYRLIRRINSSIINNKIEVITLGGESWRTIQSSPPKELVCARIPIDLKGYLYWIAYNVNEFVASAVLVFDTTEEEFKLMPLPAQERRHYTNNSLFHMGERLGLSIIDRELSSASELGIDIWVLKDHETVEWEKMHSLKCSGGLQMIDFRFGYSVDDIALLFKEEMSVLFVGPHSYLVQFDLSSMKYRAEEVTDPQDIIWHFSLLHKETLISYDSFRNG</sequence>
<dbReference type="SUPFAM" id="SSF81383">
    <property type="entry name" value="F-box domain"/>
    <property type="match status" value="1"/>
</dbReference>
<dbReference type="EMBL" id="JBBWWR010000014">
    <property type="protein sequence ID" value="KAK8953360.1"/>
    <property type="molecule type" value="Genomic_DNA"/>
</dbReference>
<evidence type="ECO:0000259" key="1">
    <source>
        <dbReference type="SMART" id="SM00256"/>
    </source>
</evidence>
<reference evidence="2 3" key="1">
    <citation type="journal article" date="2022" name="Nat. Plants">
        <title>Genomes of leafy and leafless Platanthera orchids illuminate the evolution of mycoheterotrophy.</title>
        <authorList>
            <person name="Li M.H."/>
            <person name="Liu K.W."/>
            <person name="Li Z."/>
            <person name="Lu H.C."/>
            <person name="Ye Q.L."/>
            <person name="Zhang D."/>
            <person name="Wang J.Y."/>
            <person name="Li Y.F."/>
            <person name="Zhong Z.M."/>
            <person name="Liu X."/>
            <person name="Yu X."/>
            <person name="Liu D.K."/>
            <person name="Tu X.D."/>
            <person name="Liu B."/>
            <person name="Hao Y."/>
            <person name="Liao X.Y."/>
            <person name="Jiang Y.T."/>
            <person name="Sun W.H."/>
            <person name="Chen J."/>
            <person name="Chen Y.Q."/>
            <person name="Ai Y."/>
            <person name="Zhai J.W."/>
            <person name="Wu S.S."/>
            <person name="Zhou Z."/>
            <person name="Hsiao Y.Y."/>
            <person name="Wu W.L."/>
            <person name="Chen Y.Y."/>
            <person name="Lin Y.F."/>
            <person name="Hsu J.L."/>
            <person name="Li C.Y."/>
            <person name="Wang Z.W."/>
            <person name="Zhao X."/>
            <person name="Zhong W.Y."/>
            <person name="Ma X.K."/>
            <person name="Ma L."/>
            <person name="Huang J."/>
            <person name="Chen G.Z."/>
            <person name="Huang M.Z."/>
            <person name="Huang L."/>
            <person name="Peng D.H."/>
            <person name="Luo Y.B."/>
            <person name="Zou S.Q."/>
            <person name="Chen S.P."/>
            <person name="Lan S."/>
            <person name="Tsai W.C."/>
            <person name="Van de Peer Y."/>
            <person name="Liu Z.J."/>
        </authorList>
    </citation>
    <scope>NUCLEOTIDE SEQUENCE [LARGE SCALE GENOMIC DNA]</scope>
    <source>
        <strain evidence="2">Lor288</strain>
    </source>
</reference>
<dbReference type="InterPro" id="IPR013187">
    <property type="entry name" value="F-box-assoc_dom_typ3"/>
</dbReference>
<comment type="caution">
    <text evidence="2">The sequence shown here is derived from an EMBL/GenBank/DDBJ whole genome shotgun (WGS) entry which is preliminary data.</text>
</comment>
<dbReference type="InterPro" id="IPR036047">
    <property type="entry name" value="F-box-like_dom_sf"/>
</dbReference>
<dbReference type="InterPro" id="IPR017451">
    <property type="entry name" value="F-box-assoc_interact_dom"/>
</dbReference>